<dbReference type="CDD" id="cd01837">
    <property type="entry name" value="SGNH_plant_lipase_like"/>
    <property type="match status" value="1"/>
</dbReference>
<dbReference type="InterPro" id="IPR036514">
    <property type="entry name" value="SGNH_hydro_sf"/>
</dbReference>
<dbReference type="EMBL" id="KB870806">
    <property type="protein sequence ID" value="EOA33895.1"/>
    <property type="molecule type" value="Genomic_DNA"/>
</dbReference>
<sequence>MFKEKISVLTLFSIYILSSAADKNTSFSALFAFGDSVLDTGNNNFLFTLLKGNYWPYGLNFDYKIPTGRFGNGRVFTDIVAEGLGIKRLVPAYSKIRRIDSQDLKTGVCFASGGSGIDDLTSRTLRVLSTGDQVKDFKNYLKKLKKKVKHKKKVNEIVSNAVFLISEGNNDLGFFVAQALLRLQSPNLYTSKMVGWTREFLKDLYDLGARKFAVMGVMPVGCMPLHRALFGGVFGWCNFFLNKVTQDFNTKLQKGLISYAVEYEFRGAKFVYVDIYGSLMDLVNHPKAYGFTEERKACCCMPNAIIPCFNPDKYVFYDFSHPSQKAYEVISKPLVYQIAKGLA</sequence>
<dbReference type="Pfam" id="PF00657">
    <property type="entry name" value="Lipase_GDSL"/>
    <property type="match status" value="1"/>
</dbReference>
<dbReference type="FunFam" id="3.40.50.1110:FF:000003">
    <property type="entry name" value="GDSL esterase/lipase APG"/>
    <property type="match status" value="1"/>
</dbReference>
<accession>R0I754</accession>
<keyword evidence="4" id="KW-1185">Reference proteome</keyword>
<dbReference type="eggNOG" id="ENOG502R619">
    <property type="taxonomic scope" value="Eukaryota"/>
</dbReference>
<evidence type="ECO:0000313" key="4">
    <source>
        <dbReference type="Proteomes" id="UP000029121"/>
    </source>
</evidence>
<dbReference type="InterPro" id="IPR050592">
    <property type="entry name" value="GDSL_lipolytic_enzyme"/>
</dbReference>
<dbReference type="Proteomes" id="UP000029121">
    <property type="component" value="Unassembled WGS sequence"/>
</dbReference>
<dbReference type="Gene3D" id="3.40.50.1110">
    <property type="entry name" value="SGNH hydrolase"/>
    <property type="match status" value="1"/>
</dbReference>
<dbReference type="SUPFAM" id="SSF52266">
    <property type="entry name" value="SGNH hydrolase"/>
    <property type="match status" value="1"/>
</dbReference>
<dbReference type="KEGG" id="crb:17894589"/>
<dbReference type="InterPro" id="IPR035669">
    <property type="entry name" value="SGNH_plant_lipase-like"/>
</dbReference>
<keyword evidence="2" id="KW-0732">Signal</keyword>
<dbReference type="PROSITE" id="PS01098">
    <property type="entry name" value="LIPASE_GDSL_SER"/>
    <property type="match status" value="1"/>
</dbReference>
<protein>
    <recommendedName>
        <fullName evidence="5">SGNH hydrolase-type esterase domain-containing protein</fullName>
    </recommendedName>
</protein>
<dbReference type="GO" id="GO:0005576">
    <property type="term" value="C:extracellular region"/>
    <property type="evidence" value="ECO:0007669"/>
    <property type="project" value="TreeGrafter"/>
</dbReference>
<dbReference type="InterPro" id="IPR008265">
    <property type="entry name" value="Lipase_GDSL_AS"/>
</dbReference>
<dbReference type="InterPro" id="IPR001087">
    <property type="entry name" value="GDSL"/>
</dbReference>
<dbReference type="AlphaFoldDB" id="R0I754"/>
<proteinExistence type="inferred from homology"/>
<evidence type="ECO:0008006" key="5">
    <source>
        <dbReference type="Google" id="ProtNLM"/>
    </source>
</evidence>
<name>R0I754_9BRAS</name>
<feature type="signal peptide" evidence="2">
    <location>
        <begin position="1"/>
        <end position="21"/>
    </location>
</feature>
<dbReference type="GO" id="GO:0016298">
    <property type="term" value="F:lipase activity"/>
    <property type="evidence" value="ECO:0007669"/>
    <property type="project" value="InterPro"/>
</dbReference>
<dbReference type="GO" id="GO:0006629">
    <property type="term" value="P:lipid metabolic process"/>
    <property type="evidence" value="ECO:0007669"/>
    <property type="project" value="InterPro"/>
</dbReference>
<organism evidence="3 4">
    <name type="scientific">Capsella rubella</name>
    <dbReference type="NCBI Taxonomy" id="81985"/>
    <lineage>
        <taxon>Eukaryota</taxon>
        <taxon>Viridiplantae</taxon>
        <taxon>Streptophyta</taxon>
        <taxon>Embryophyta</taxon>
        <taxon>Tracheophyta</taxon>
        <taxon>Spermatophyta</taxon>
        <taxon>Magnoliopsida</taxon>
        <taxon>eudicotyledons</taxon>
        <taxon>Gunneridae</taxon>
        <taxon>Pentapetalae</taxon>
        <taxon>rosids</taxon>
        <taxon>malvids</taxon>
        <taxon>Brassicales</taxon>
        <taxon>Brassicaceae</taxon>
        <taxon>Camelineae</taxon>
        <taxon>Capsella</taxon>
    </lineage>
</organism>
<evidence type="ECO:0000313" key="3">
    <source>
        <dbReference type="EMBL" id="EOA33895.1"/>
    </source>
</evidence>
<gene>
    <name evidence="3" type="ORF">CARUB_v10021387mg</name>
</gene>
<dbReference type="OrthoDB" id="1600564at2759"/>
<reference evidence="4" key="1">
    <citation type="journal article" date="2013" name="Nat. Genet.">
        <title>The Capsella rubella genome and the genomic consequences of rapid mating system evolution.</title>
        <authorList>
            <person name="Slotte T."/>
            <person name="Hazzouri K.M."/>
            <person name="Agren J.A."/>
            <person name="Koenig D."/>
            <person name="Maumus F."/>
            <person name="Guo Y.L."/>
            <person name="Steige K."/>
            <person name="Platts A.E."/>
            <person name="Escobar J.S."/>
            <person name="Newman L.K."/>
            <person name="Wang W."/>
            <person name="Mandakova T."/>
            <person name="Vello E."/>
            <person name="Smith L.M."/>
            <person name="Henz S.R."/>
            <person name="Steffen J."/>
            <person name="Takuno S."/>
            <person name="Brandvain Y."/>
            <person name="Coop G."/>
            <person name="Andolfatto P."/>
            <person name="Hu T.T."/>
            <person name="Blanchette M."/>
            <person name="Clark R.M."/>
            <person name="Quesneville H."/>
            <person name="Nordborg M."/>
            <person name="Gaut B.S."/>
            <person name="Lysak M.A."/>
            <person name="Jenkins J."/>
            <person name="Grimwood J."/>
            <person name="Chapman J."/>
            <person name="Prochnik S."/>
            <person name="Shu S."/>
            <person name="Rokhsar D."/>
            <person name="Schmutz J."/>
            <person name="Weigel D."/>
            <person name="Wright S.I."/>
        </authorList>
    </citation>
    <scope>NUCLEOTIDE SEQUENCE [LARGE SCALE GENOMIC DNA]</scope>
    <source>
        <strain evidence="4">cv. Monte Gargano</strain>
    </source>
</reference>
<dbReference type="STRING" id="81985.R0I754"/>
<evidence type="ECO:0000256" key="1">
    <source>
        <dbReference type="ARBA" id="ARBA00008668"/>
    </source>
</evidence>
<comment type="similarity">
    <text evidence="1">Belongs to the 'GDSL' lipolytic enzyme family.</text>
</comment>
<dbReference type="PANTHER" id="PTHR45642">
    <property type="entry name" value="GDSL ESTERASE/LIPASE EXL3"/>
    <property type="match status" value="1"/>
</dbReference>
<evidence type="ECO:0000256" key="2">
    <source>
        <dbReference type="SAM" id="SignalP"/>
    </source>
</evidence>
<dbReference type="PANTHER" id="PTHR45642:SF99">
    <property type="entry name" value="GDSL ESTERASE_LIPASE EXL6"/>
    <property type="match status" value="1"/>
</dbReference>
<feature type="chain" id="PRO_5004352767" description="SGNH hydrolase-type esterase domain-containing protein" evidence="2">
    <location>
        <begin position="22"/>
        <end position="343"/>
    </location>
</feature>